<dbReference type="Gramene" id="Bo6g041250.1">
    <property type="protein sequence ID" value="Bo6g041250.1"/>
    <property type="gene ID" value="Bo6g041250"/>
</dbReference>
<proteinExistence type="predicted"/>
<accession>A0A0D3CRI4</accession>
<evidence type="ECO:0000313" key="2">
    <source>
        <dbReference type="EnsemblPlants" id="Bo6g041250.1"/>
    </source>
</evidence>
<evidence type="ECO:0000313" key="3">
    <source>
        <dbReference type="Proteomes" id="UP000032141"/>
    </source>
</evidence>
<dbReference type="HOGENOM" id="CLU_429200_0_0_1"/>
<reference evidence="2 3" key="1">
    <citation type="journal article" date="2014" name="Genome Biol.">
        <title>Transcriptome and methylome profiling reveals relics of genome dominance in the mesopolyploid Brassica oleracea.</title>
        <authorList>
            <person name="Parkin I.A."/>
            <person name="Koh C."/>
            <person name="Tang H."/>
            <person name="Robinson S.J."/>
            <person name="Kagale S."/>
            <person name="Clarke W.E."/>
            <person name="Town C.D."/>
            <person name="Nixon J."/>
            <person name="Krishnakumar V."/>
            <person name="Bidwell S.L."/>
            <person name="Denoeud F."/>
            <person name="Belcram H."/>
            <person name="Links M.G."/>
            <person name="Just J."/>
            <person name="Clarke C."/>
            <person name="Bender T."/>
            <person name="Huebert T."/>
            <person name="Mason A.S."/>
            <person name="Pires J.C."/>
            <person name="Barker G."/>
            <person name="Moore J."/>
            <person name="Walley P.G."/>
            <person name="Manoli S."/>
            <person name="Batley J."/>
            <person name="Edwards D."/>
            <person name="Nelson M.N."/>
            <person name="Wang X."/>
            <person name="Paterson A.H."/>
            <person name="King G."/>
            <person name="Bancroft I."/>
            <person name="Chalhoub B."/>
            <person name="Sharpe A.G."/>
        </authorList>
    </citation>
    <scope>NUCLEOTIDE SEQUENCE</scope>
    <source>
        <strain evidence="2 3">cv. TO1000</strain>
    </source>
</reference>
<dbReference type="InterPro" id="IPR006912">
    <property type="entry name" value="Harbinger_derived_prot"/>
</dbReference>
<protein>
    <recommendedName>
        <fullName evidence="4">Myb-like domain-containing protein</fullName>
    </recommendedName>
</protein>
<keyword evidence="3" id="KW-1185">Reference proteome</keyword>
<evidence type="ECO:0008006" key="4">
    <source>
        <dbReference type="Google" id="ProtNLM"/>
    </source>
</evidence>
<dbReference type="Proteomes" id="UP000032141">
    <property type="component" value="Chromosome C6"/>
</dbReference>
<dbReference type="PANTHER" id="PTHR45023">
    <property type="match status" value="1"/>
</dbReference>
<feature type="compositionally biased region" description="Basic and acidic residues" evidence="1">
    <location>
        <begin position="357"/>
        <end position="369"/>
    </location>
</feature>
<dbReference type="STRING" id="109376.A0A0D3CRI4"/>
<feature type="region of interest" description="Disordered" evidence="1">
    <location>
        <begin position="354"/>
        <end position="401"/>
    </location>
</feature>
<sequence length="638" mass="72977">MGQDYSYSQPSSSSNSLDMSSLLEAEAKLYADEAESPYCNAEPDQFPPQREADDGIPTACYCGAQPVVECSYTPKDPYRRYFTCANVDDGDCHIWKWWDVALIVEMSEFQRHLKQLKDQAFECDQKLLKLQKTLCEVKKKSETTSISTLCNGVRISFHRFGCYVPEWKSFKEVNQTVIKLESVCIISQSQTPVDLDSPETFWFGSQGPSESVVEPVVESVVESGVRRKWSPKEDKILIGAWLNTSKDPVVSNEQKAGAFWKQIVDYYNASPQLVGTVPREVTSCKQRWGRINTDVSKFAGCYDTALREQRSGQNDDDVMKAALDIFFSNNEYKFSMDHCWRELRNDQKWCSSYGSKDGGKEKRKQVLEVDREEEQVGEPEGRPPGVKATKAGSKKKKSGREEELGKLQGVYLSRHVKEVTGHGCIWQAVAHVKEVTGGKPKMSSSSSDGLEERVDELFDEIVEDTYNDIVEAETMPQRTRAYVERHHEGGEARLWNDYFSEDTAFHSFSKEEMQPGGSVFLHYKNVRQQFVCLLMVLQLTRLTNISDLVRPRYFRVYIISLTELYSYLEMSIYDDPHRRIFNDYSLLERNVGFLGWSGALTSYLLKFKIPQTPQQELFAKVQEATRKDVERAFGVLQA</sequence>
<dbReference type="EnsemblPlants" id="Bo6g041250.1">
    <property type="protein sequence ID" value="Bo6g041250.1"/>
    <property type="gene ID" value="Bo6g041250"/>
</dbReference>
<reference evidence="2" key="2">
    <citation type="submission" date="2015-03" db="UniProtKB">
        <authorList>
            <consortium name="EnsemblPlants"/>
        </authorList>
    </citation>
    <scope>IDENTIFICATION</scope>
</reference>
<dbReference type="PANTHER" id="PTHR45023:SF4">
    <property type="entry name" value="GLYCINE-RICH PROTEIN-RELATED"/>
    <property type="match status" value="1"/>
</dbReference>
<name>A0A0D3CRI4_BRAOL</name>
<evidence type="ECO:0000256" key="1">
    <source>
        <dbReference type="SAM" id="MobiDB-lite"/>
    </source>
</evidence>
<dbReference type="AlphaFoldDB" id="A0A0D3CRI4"/>
<organism evidence="2 3">
    <name type="scientific">Brassica oleracea var. oleracea</name>
    <dbReference type="NCBI Taxonomy" id="109376"/>
    <lineage>
        <taxon>Eukaryota</taxon>
        <taxon>Viridiplantae</taxon>
        <taxon>Streptophyta</taxon>
        <taxon>Embryophyta</taxon>
        <taxon>Tracheophyta</taxon>
        <taxon>Spermatophyta</taxon>
        <taxon>Magnoliopsida</taxon>
        <taxon>eudicotyledons</taxon>
        <taxon>Gunneridae</taxon>
        <taxon>Pentapetalae</taxon>
        <taxon>rosids</taxon>
        <taxon>malvids</taxon>
        <taxon>Brassicales</taxon>
        <taxon>Brassicaceae</taxon>
        <taxon>Brassiceae</taxon>
        <taxon>Brassica</taxon>
    </lineage>
</organism>
<dbReference type="Pfam" id="PF04827">
    <property type="entry name" value="Plant_tran"/>
    <property type="match status" value="1"/>
</dbReference>